<gene>
    <name evidence="1" type="ORF">MiTe_03206</name>
</gene>
<comment type="caution">
    <text evidence="1">The sequence shown here is derived from an EMBL/GenBank/DDBJ whole genome shotgun (WGS) entry which is preliminary data.</text>
</comment>
<name>A0A5A5RT87_MICAE</name>
<dbReference type="AlphaFoldDB" id="A0A5A5RT87"/>
<accession>A0A5A5RT87</accession>
<dbReference type="EMBL" id="BHVP01000070">
    <property type="protein sequence ID" value="GCA76361.1"/>
    <property type="molecule type" value="Genomic_DNA"/>
</dbReference>
<sequence length="38" mass="4073">MVDADLAALGINLNNGGDSEQLLKDLAYLRNRSLIAVD</sequence>
<dbReference type="Proteomes" id="UP000324917">
    <property type="component" value="Unassembled WGS sequence"/>
</dbReference>
<evidence type="ECO:0000313" key="1">
    <source>
        <dbReference type="EMBL" id="GCA76361.1"/>
    </source>
</evidence>
<organism evidence="1 2">
    <name type="scientific">Microcystis aeruginosa NIES-2520</name>
    <dbReference type="NCBI Taxonomy" id="2303982"/>
    <lineage>
        <taxon>Bacteria</taxon>
        <taxon>Bacillati</taxon>
        <taxon>Cyanobacteriota</taxon>
        <taxon>Cyanophyceae</taxon>
        <taxon>Oscillatoriophycideae</taxon>
        <taxon>Chroococcales</taxon>
        <taxon>Microcystaceae</taxon>
        <taxon>Microcystis</taxon>
    </lineage>
</organism>
<reference evidence="1 2" key="1">
    <citation type="submission" date="2018-09" db="EMBL/GenBank/DDBJ databases">
        <title>Evolutionary history of phycoerythrin pigmentation in the water bloom-forming cyanobacterium Microcystis aeruginosa.</title>
        <authorList>
            <person name="Tanabe Y."/>
            <person name="Tanabe Y."/>
            <person name="Yamaguchi H."/>
        </authorList>
    </citation>
    <scope>NUCLEOTIDE SEQUENCE [LARGE SCALE GENOMIC DNA]</scope>
    <source>
        <strain evidence="1 2">NIES-2520</strain>
    </source>
</reference>
<evidence type="ECO:0000313" key="2">
    <source>
        <dbReference type="Proteomes" id="UP000324917"/>
    </source>
</evidence>
<protein>
    <submittedName>
        <fullName evidence="1">Uncharacterized protein</fullName>
    </submittedName>
</protein>
<proteinExistence type="predicted"/>